<accession>A0ABD1E734</accession>
<organism evidence="2 3">
    <name type="scientific">Hypothenemus hampei</name>
    <name type="common">Coffee berry borer</name>
    <dbReference type="NCBI Taxonomy" id="57062"/>
    <lineage>
        <taxon>Eukaryota</taxon>
        <taxon>Metazoa</taxon>
        <taxon>Ecdysozoa</taxon>
        <taxon>Arthropoda</taxon>
        <taxon>Hexapoda</taxon>
        <taxon>Insecta</taxon>
        <taxon>Pterygota</taxon>
        <taxon>Neoptera</taxon>
        <taxon>Endopterygota</taxon>
        <taxon>Coleoptera</taxon>
        <taxon>Polyphaga</taxon>
        <taxon>Cucujiformia</taxon>
        <taxon>Curculionidae</taxon>
        <taxon>Scolytinae</taxon>
        <taxon>Hypothenemus</taxon>
    </lineage>
</organism>
<evidence type="ECO:0000313" key="3">
    <source>
        <dbReference type="Proteomes" id="UP001566132"/>
    </source>
</evidence>
<gene>
    <name evidence="2" type="ORF">ABEB36_013161</name>
</gene>
<keyword evidence="3" id="KW-1185">Reference proteome</keyword>
<keyword evidence="1" id="KW-1133">Transmembrane helix</keyword>
<name>A0ABD1E734_HYPHA</name>
<dbReference type="AlphaFoldDB" id="A0ABD1E734"/>
<comment type="caution">
    <text evidence="2">The sequence shown here is derived from an EMBL/GenBank/DDBJ whole genome shotgun (WGS) entry which is preliminary data.</text>
</comment>
<dbReference type="EMBL" id="JBDJPC010000010">
    <property type="protein sequence ID" value="KAL1490473.1"/>
    <property type="molecule type" value="Genomic_DNA"/>
</dbReference>
<dbReference type="SUPFAM" id="SSF53649">
    <property type="entry name" value="Alkaline phosphatase-like"/>
    <property type="match status" value="1"/>
</dbReference>
<dbReference type="Pfam" id="PF02995">
    <property type="entry name" value="DUF229"/>
    <property type="match status" value="1"/>
</dbReference>
<dbReference type="CDD" id="cd16021">
    <property type="entry name" value="ALP_like"/>
    <property type="match status" value="1"/>
</dbReference>
<evidence type="ECO:0000256" key="1">
    <source>
        <dbReference type="SAM" id="Phobius"/>
    </source>
</evidence>
<protein>
    <submittedName>
        <fullName evidence="2">Uncharacterized protein</fullName>
    </submittedName>
</protein>
<feature type="transmembrane region" description="Helical" evidence="1">
    <location>
        <begin position="7"/>
        <end position="27"/>
    </location>
</feature>
<dbReference type="InterPro" id="IPR017850">
    <property type="entry name" value="Alkaline_phosphatase_core_sf"/>
</dbReference>
<sequence length="636" mass="73582">MLILRRRLIVLLIFVIISTILMLWPHYSLINHIDRILRLERIDQFIKDQASNLACKQPKLEVYNPDIMKLVKHVEPINCTKAGIDWVKCRGPECVIQESAKRKYGPIKCSFTDILRVDDYHLIDGETSYSSEYYKLEKSDVVRVSCQSADHKWSATLTGIRFTNDIWDSSNWEEMKNTALKMNVLMFGYDSLSKNTFIRKLPKSYEYLTKNLGTIVLEGYNIIGDGTPQALIPLLTGKTELELPDTRKRLKNTHFVNSYPFIWDEYKKAGYVTAFFEDVPTIGTFTYRLNGFKEVPTDHYMRPYYLASLGEQNKWPKLCTGDTPRHKVMLNTILDFFLVYRTKPKFLFGFHGELSHDDYNLIGAADDDTLNLLEELNTSGSLNNTILIIMADHGHRFADIRNTLQGKQEERLPFFSFTFPEWFKKRFPRCHLNLKNNSEKLVTPFDVHKTLQDILDLQYVGSSSTDQRAISLFTQIPTERSCADAYIEPHWCACLDWENMNLSSPLSQRLGATLIDAINNITNSHRAICEPLKVATLFWVMKLSPNKNLLKFSHNADIDGFVADLSANLQTKSDLYQIKVMTEPGKAIFEASLKHFNNNSIEIKERDISRTNMYKSQAKCVEKQLPHLRKYCYCKL</sequence>
<dbReference type="Gene3D" id="3.40.720.10">
    <property type="entry name" value="Alkaline Phosphatase, subunit A"/>
    <property type="match status" value="1"/>
</dbReference>
<keyword evidence="1" id="KW-0472">Membrane</keyword>
<dbReference type="Proteomes" id="UP001566132">
    <property type="component" value="Unassembled WGS sequence"/>
</dbReference>
<reference evidence="2 3" key="1">
    <citation type="submission" date="2024-05" db="EMBL/GenBank/DDBJ databases">
        <title>Genetic variation in Jamaican populations of the coffee berry borer (Hypothenemus hampei).</title>
        <authorList>
            <person name="Errbii M."/>
            <person name="Myrie A."/>
        </authorList>
    </citation>
    <scope>NUCLEOTIDE SEQUENCE [LARGE SCALE GENOMIC DNA]</scope>
    <source>
        <strain evidence="2">JA-Hopewell-2020-01-JO</strain>
        <tissue evidence="2">Whole body</tissue>
    </source>
</reference>
<dbReference type="PANTHER" id="PTHR10974:SF73">
    <property type="entry name" value="FI21235P1"/>
    <property type="match status" value="1"/>
</dbReference>
<evidence type="ECO:0000313" key="2">
    <source>
        <dbReference type="EMBL" id="KAL1490473.1"/>
    </source>
</evidence>
<proteinExistence type="predicted"/>
<dbReference type="FunFam" id="3.40.720.10:FF:000017">
    <property type="entry name" value="Predicted protein"/>
    <property type="match status" value="1"/>
</dbReference>
<keyword evidence="1" id="KW-0812">Transmembrane</keyword>
<dbReference type="InterPro" id="IPR004245">
    <property type="entry name" value="DUF229"/>
</dbReference>
<dbReference type="PANTHER" id="PTHR10974">
    <property type="entry name" value="FI08016P-RELATED"/>
    <property type="match status" value="1"/>
</dbReference>